<name>A0A915JVB2_ROMCU</name>
<evidence type="ECO:0000256" key="2">
    <source>
        <dbReference type="ARBA" id="ARBA00023163"/>
    </source>
</evidence>
<dbReference type="SUPFAM" id="SSF48508">
    <property type="entry name" value="Nuclear receptor ligand-binding domain"/>
    <property type="match status" value="1"/>
</dbReference>
<sequence>MKEKEKEKRKNSANAGRKCFRVMTTCITCQHLQNPRLVRQYQQFLRRILTRYSANAYQREKIRIVKLLSKLNEISIFSHFIENK</sequence>
<evidence type="ECO:0000256" key="1">
    <source>
        <dbReference type="ARBA" id="ARBA00023015"/>
    </source>
</evidence>
<keyword evidence="3" id="KW-0675">Receptor</keyword>
<evidence type="ECO:0000256" key="3">
    <source>
        <dbReference type="ARBA" id="ARBA00023170"/>
    </source>
</evidence>
<keyword evidence="2" id="KW-0804">Transcription</keyword>
<dbReference type="InterPro" id="IPR035500">
    <property type="entry name" value="NHR-like_dom_sf"/>
</dbReference>
<keyword evidence="1" id="KW-0805">Transcription regulation</keyword>
<dbReference type="AlphaFoldDB" id="A0A915JVB2"/>
<evidence type="ECO:0000313" key="4">
    <source>
        <dbReference type="Proteomes" id="UP000887565"/>
    </source>
</evidence>
<organism evidence="4 5">
    <name type="scientific">Romanomermis culicivorax</name>
    <name type="common">Nematode worm</name>
    <dbReference type="NCBI Taxonomy" id="13658"/>
    <lineage>
        <taxon>Eukaryota</taxon>
        <taxon>Metazoa</taxon>
        <taxon>Ecdysozoa</taxon>
        <taxon>Nematoda</taxon>
        <taxon>Enoplea</taxon>
        <taxon>Dorylaimia</taxon>
        <taxon>Mermithida</taxon>
        <taxon>Mermithoidea</taxon>
        <taxon>Mermithidae</taxon>
        <taxon>Romanomermis</taxon>
    </lineage>
</organism>
<accession>A0A915JVB2</accession>
<dbReference type="Gene3D" id="1.10.565.10">
    <property type="entry name" value="Retinoid X Receptor"/>
    <property type="match status" value="1"/>
</dbReference>
<reference evidence="5" key="1">
    <citation type="submission" date="2022-11" db="UniProtKB">
        <authorList>
            <consortium name="WormBaseParasite"/>
        </authorList>
    </citation>
    <scope>IDENTIFICATION</scope>
</reference>
<evidence type="ECO:0000313" key="5">
    <source>
        <dbReference type="WBParaSite" id="nRc.2.0.1.t30018-RA"/>
    </source>
</evidence>
<keyword evidence="4" id="KW-1185">Reference proteome</keyword>
<dbReference type="WBParaSite" id="nRc.2.0.1.t30018-RA">
    <property type="protein sequence ID" value="nRc.2.0.1.t30018-RA"/>
    <property type="gene ID" value="nRc.2.0.1.g30018"/>
</dbReference>
<dbReference type="Proteomes" id="UP000887565">
    <property type="component" value="Unplaced"/>
</dbReference>
<proteinExistence type="predicted"/>
<protein>
    <submittedName>
        <fullName evidence="5">Uncharacterized protein</fullName>
    </submittedName>
</protein>